<accession>A0ABT5N8B0</accession>
<reference evidence="1" key="1">
    <citation type="submission" date="2022-05" db="EMBL/GenBank/DDBJ databases">
        <title>Novel Pseudomonas spp. Isolated from a Rainbow Trout Aquaculture Facility.</title>
        <authorList>
            <person name="Testerman T."/>
            <person name="Graf J."/>
        </authorList>
    </citation>
    <scope>NUCLEOTIDE SEQUENCE</scope>
    <source>
        <strain evidence="1">ID1050</strain>
    </source>
</reference>
<gene>
    <name evidence="1" type="ORF">M5G21_03665</name>
</gene>
<sequence>MHTVLNVLKNQGGSWLACDSGGSANINPSNTAAIAASLGLDSSHLDLQGGGLHFSCHRRMHTVLNVLKIQGGSWLASDSGGSANINPSNAAAIAASLGLDSSHLDLQGLEDCISLPPQDAYGTQCTEDPMWELACQR</sequence>
<protein>
    <submittedName>
        <fullName evidence="1">Uncharacterized protein</fullName>
    </submittedName>
</protein>
<evidence type="ECO:0000313" key="1">
    <source>
        <dbReference type="EMBL" id="MDD0984057.1"/>
    </source>
</evidence>
<evidence type="ECO:0000313" key="2">
    <source>
        <dbReference type="Proteomes" id="UP001148189"/>
    </source>
</evidence>
<dbReference type="Proteomes" id="UP001148189">
    <property type="component" value="Unassembled WGS sequence"/>
</dbReference>
<dbReference type="RefSeq" id="WP_273866839.1">
    <property type="nucleotide sequence ID" value="NZ_JAMDHD010000005.1"/>
</dbReference>
<keyword evidence="2" id="KW-1185">Reference proteome</keyword>
<dbReference type="EMBL" id="JAMDHD010000005">
    <property type="protein sequence ID" value="MDD0984057.1"/>
    <property type="molecule type" value="Genomic_DNA"/>
</dbReference>
<proteinExistence type="predicted"/>
<organism evidence="1 2">
    <name type="scientific">Pseudomonas shahriarae</name>
    <dbReference type="NCBI Taxonomy" id="2745512"/>
    <lineage>
        <taxon>Bacteria</taxon>
        <taxon>Pseudomonadati</taxon>
        <taxon>Pseudomonadota</taxon>
        <taxon>Gammaproteobacteria</taxon>
        <taxon>Pseudomonadales</taxon>
        <taxon>Pseudomonadaceae</taxon>
        <taxon>Pseudomonas</taxon>
    </lineage>
</organism>
<comment type="caution">
    <text evidence="1">The sequence shown here is derived from an EMBL/GenBank/DDBJ whole genome shotgun (WGS) entry which is preliminary data.</text>
</comment>
<name>A0ABT5N8B0_9PSED</name>